<dbReference type="Pfam" id="PF00639">
    <property type="entry name" value="Rotamase"/>
    <property type="match status" value="1"/>
</dbReference>
<name>A0AAV3XDB8_9CYAN</name>
<reference evidence="4" key="1">
    <citation type="submission" date="2019-10" db="EMBL/GenBank/DDBJ databases">
        <title>Draft genome sequece of Microseira wollei NIES-4236.</title>
        <authorList>
            <person name="Yamaguchi H."/>
            <person name="Suzuki S."/>
            <person name="Kawachi M."/>
        </authorList>
    </citation>
    <scope>NUCLEOTIDE SEQUENCE</scope>
    <source>
        <strain evidence="4">NIES-4236</strain>
    </source>
</reference>
<evidence type="ECO:0000313" key="5">
    <source>
        <dbReference type="Proteomes" id="UP001050975"/>
    </source>
</evidence>
<dbReference type="SUPFAM" id="SSF53756">
    <property type="entry name" value="UDP-Glycosyltransferase/glycogen phosphorylase"/>
    <property type="match status" value="1"/>
</dbReference>
<keyword evidence="1 4" id="KW-0808">Transferase</keyword>
<proteinExistence type="predicted"/>
<dbReference type="PANTHER" id="PTHR46401:SF2">
    <property type="entry name" value="GLYCOSYLTRANSFERASE WBBK-RELATED"/>
    <property type="match status" value="1"/>
</dbReference>
<dbReference type="PANTHER" id="PTHR46401">
    <property type="entry name" value="GLYCOSYLTRANSFERASE WBBK-RELATED"/>
    <property type="match status" value="1"/>
</dbReference>
<evidence type="ECO:0000313" key="4">
    <source>
        <dbReference type="EMBL" id="GET40339.1"/>
    </source>
</evidence>
<dbReference type="GO" id="GO:0016757">
    <property type="term" value="F:glycosyltransferase activity"/>
    <property type="evidence" value="ECO:0007669"/>
    <property type="project" value="InterPro"/>
</dbReference>
<dbReference type="GO" id="GO:0009103">
    <property type="term" value="P:lipopolysaccharide biosynthetic process"/>
    <property type="evidence" value="ECO:0007669"/>
    <property type="project" value="TreeGrafter"/>
</dbReference>
<keyword evidence="2" id="KW-0413">Isomerase</keyword>
<dbReference type="InterPro" id="IPR027304">
    <property type="entry name" value="Trigger_fact/SurA_dom_sf"/>
</dbReference>
<dbReference type="GO" id="GO:0003755">
    <property type="term" value="F:peptidyl-prolyl cis-trans isomerase activity"/>
    <property type="evidence" value="ECO:0007669"/>
    <property type="project" value="UniProtKB-KW"/>
</dbReference>
<dbReference type="Gene3D" id="3.10.50.40">
    <property type="match status" value="1"/>
</dbReference>
<dbReference type="PROSITE" id="PS50198">
    <property type="entry name" value="PPIC_PPIASE_2"/>
    <property type="match status" value="1"/>
</dbReference>
<dbReference type="Pfam" id="PF00534">
    <property type="entry name" value="Glycos_transf_1"/>
    <property type="match status" value="1"/>
</dbReference>
<dbReference type="Gene3D" id="3.40.50.2000">
    <property type="entry name" value="Glycogen Phosphorylase B"/>
    <property type="match status" value="2"/>
</dbReference>
<dbReference type="InterPro" id="IPR000297">
    <property type="entry name" value="PPIase_PpiC"/>
</dbReference>
<evidence type="ECO:0000259" key="3">
    <source>
        <dbReference type="PROSITE" id="PS50198"/>
    </source>
</evidence>
<dbReference type="Pfam" id="PF12000">
    <property type="entry name" value="Glyco_trans_4_3"/>
    <property type="match status" value="1"/>
</dbReference>
<dbReference type="Proteomes" id="UP001050975">
    <property type="component" value="Unassembled WGS sequence"/>
</dbReference>
<dbReference type="SUPFAM" id="SSF109998">
    <property type="entry name" value="Triger factor/SurA peptide-binding domain-like"/>
    <property type="match status" value="1"/>
</dbReference>
<dbReference type="EMBL" id="BLAY01000088">
    <property type="protein sequence ID" value="GET40339.1"/>
    <property type="molecule type" value="Genomic_DNA"/>
</dbReference>
<dbReference type="InterPro" id="IPR001296">
    <property type="entry name" value="Glyco_trans_1"/>
</dbReference>
<dbReference type="SUPFAM" id="SSF54534">
    <property type="entry name" value="FKBP-like"/>
    <property type="match status" value="1"/>
</dbReference>
<evidence type="ECO:0000256" key="2">
    <source>
        <dbReference type="PROSITE-ProRule" id="PRU00278"/>
    </source>
</evidence>
<protein>
    <submittedName>
        <fullName evidence="4">Glycosyl transferase, group 1</fullName>
    </submittedName>
</protein>
<keyword evidence="2" id="KW-0697">Rotamase</keyword>
<dbReference type="InterPro" id="IPR046357">
    <property type="entry name" value="PPIase_dom_sf"/>
</dbReference>
<organism evidence="4 5">
    <name type="scientific">Microseira wollei NIES-4236</name>
    <dbReference type="NCBI Taxonomy" id="2530354"/>
    <lineage>
        <taxon>Bacteria</taxon>
        <taxon>Bacillati</taxon>
        <taxon>Cyanobacteriota</taxon>
        <taxon>Cyanophyceae</taxon>
        <taxon>Oscillatoriophycideae</taxon>
        <taxon>Aerosakkonematales</taxon>
        <taxon>Aerosakkonemataceae</taxon>
        <taxon>Microseira</taxon>
    </lineage>
</organism>
<keyword evidence="5" id="KW-1185">Reference proteome</keyword>
<evidence type="ECO:0000256" key="1">
    <source>
        <dbReference type="ARBA" id="ARBA00022679"/>
    </source>
</evidence>
<dbReference type="InterPro" id="IPR022623">
    <property type="entry name" value="Glyco_trans_4"/>
</dbReference>
<accession>A0AAV3XDB8</accession>
<gene>
    <name evidence="4" type="ORF">MiSe_51480</name>
</gene>
<dbReference type="AlphaFoldDB" id="A0AAV3XDB8"/>
<sequence>MRILFLHPNFPAQFRHVAAAIAKDSRHQVVFGTTRREGSLPGVTKMIYSPKREARPETHHYVRPLENAVIQGQAVYRMAEQLKARGFVPDVVYGHSGWGPTLLMKDIFPKAKLLCYFEWFYHAHGTDADFDPSEPLTADDEARIRLKNAPILVDLYSCDRGLSPTYWQRQQFPSEYHEKIKVLHDGIDTNFFCPKPGAKLVLPSINLDLSHVEELVTYVGRGMEPYRGFPQFIEAIYLLQQRRPQCHVVIVGEDRVAYGKTLPDGKTYKQVMLEKFPLDLSRVHFTGHLPYPEYLQVLQASSAHVYLTRPFVLSWSLLESLSTGCLVVGSNTAPVAEVIQDGVNGLLAEFFSPAEIAERIVEALNHADKMSEIRAKARQTIMENYDLSLLLPQHLDWIGQGIGGNSAPLWMKMPSKSANKSEKNGSKGKQVNSQLVAKAEQPLLQIGDRTVTGTELAALLNQYQLLPKLQEEMVIEQAIASFNCTPEEEAECCEYFYKQRRLNTEVARQKWLQEQNMTAAQLTNLATRELRIEKFKQATWGDNLENYFMQQKSQLDQYVYSLIRVRDGDVANELYFRLKEGEQTFAEIAKQYSEGLEAKTGGLIGPVALGLSHPKLAQILKASQPGQLIPPAAIEDLWIIVRIEKIIPAQFDEAMQQKLLDELFANWLKEQLKKPAALQLAAS</sequence>
<feature type="domain" description="PpiC" evidence="3">
    <location>
        <begin position="555"/>
        <end position="645"/>
    </location>
</feature>
<comment type="caution">
    <text evidence="4">The sequence shown here is derived from an EMBL/GenBank/DDBJ whole genome shotgun (WGS) entry which is preliminary data.</text>
</comment>